<keyword evidence="1" id="KW-0732">Signal</keyword>
<dbReference type="EMBL" id="BJZT01000015">
    <property type="protein sequence ID" value="GEO99384.1"/>
    <property type="molecule type" value="Genomic_DNA"/>
</dbReference>
<evidence type="ECO:0000256" key="1">
    <source>
        <dbReference type="SAM" id="SignalP"/>
    </source>
</evidence>
<protein>
    <submittedName>
        <fullName evidence="2">Uncharacterized protein</fullName>
    </submittedName>
</protein>
<organism evidence="2 3">
    <name type="scientific">Methylobacterium haplocladii</name>
    <dbReference type="NCBI Taxonomy" id="1176176"/>
    <lineage>
        <taxon>Bacteria</taxon>
        <taxon>Pseudomonadati</taxon>
        <taxon>Pseudomonadota</taxon>
        <taxon>Alphaproteobacteria</taxon>
        <taxon>Hyphomicrobiales</taxon>
        <taxon>Methylobacteriaceae</taxon>
        <taxon>Methylobacterium</taxon>
    </lineage>
</organism>
<name>A0A512INU9_9HYPH</name>
<feature type="signal peptide" evidence="1">
    <location>
        <begin position="1"/>
        <end position="23"/>
    </location>
</feature>
<dbReference type="RefSeq" id="WP_238180253.1">
    <property type="nucleotide sequence ID" value="NZ_BJZT01000015.1"/>
</dbReference>
<dbReference type="Proteomes" id="UP000321258">
    <property type="component" value="Unassembled WGS sequence"/>
</dbReference>
<keyword evidence="3" id="KW-1185">Reference proteome</keyword>
<reference evidence="2 3" key="1">
    <citation type="submission" date="2019-07" db="EMBL/GenBank/DDBJ databases">
        <title>Whole genome shotgun sequence of Methylobacterium haplocladii NBRC 107714.</title>
        <authorList>
            <person name="Hosoyama A."/>
            <person name="Uohara A."/>
            <person name="Ohji S."/>
            <person name="Ichikawa N."/>
        </authorList>
    </citation>
    <scope>NUCLEOTIDE SEQUENCE [LARGE SCALE GENOMIC DNA]</scope>
    <source>
        <strain evidence="2 3">NBRC 107714</strain>
    </source>
</reference>
<evidence type="ECO:0000313" key="2">
    <source>
        <dbReference type="EMBL" id="GEO99384.1"/>
    </source>
</evidence>
<dbReference type="AlphaFoldDB" id="A0A512INU9"/>
<accession>A0A512INU9</accession>
<sequence>MSHPSLLAAAALIGLSLTGLARAESQLDRANRAAAAGLTVLQVDPDRGRFIGRPLGAVAPGPGERIVNAVPVPHVMNGGGFGLSGADYYSDASTEGRLGQRRHINEQILAPALRAPLR</sequence>
<evidence type="ECO:0000313" key="3">
    <source>
        <dbReference type="Proteomes" id="UP000321258"/>
    </source>
</evidence>
<proteinExistence type="predicted"/>
<gene>
    <name evidence="2" type="ORF">MHA02_17720</name>
</gene>
<feature type="chain" id="PRO_5021730391" evidence="1">
    <location>
        <begin position="24"/>
        <end position="118"/>
    </location>
</feature>
<comment type="caution">
    <text evidence="2">The sequence shown here is derived from an EMBL/GenBank/DDBJ whole genome shotgun (WGS) entry which is preliminary data.</text>
</comment>